<dbReference type="GO" id="GO:0015631">
    <property type="term" value="F:tubulin binding"/>
    <property type="evidence" value="ECO:0007669"/>
    <property type="project" value="InterPro"/>
</dbReference>
<evidence type="ECO:0000313" key="3">
    <source>
        <dbReference type="EMBL" id="CAD7578000.1"/>
    </source>
</evidence>
<proteinExistence type="predicted"/>
<evidence type="ECO:0000256" key="1">
    <source>
        <dbReference type="RuleBase" id="RU000686"/>
    </source>
</evidence>
<dbReference type="EMBL" id="OE186616">
    <property type="protein sequence ID" value="CAD7578000.1"/>
    <property type="molecule type" value="Genomic_DNA"/>
</dbReference>
<dbReference type="AlphaFoldDB" id="A0A7R9JET2"/>
<keyword evidence="1" id="KW-0206">Cytoskeleton</keyword>
<reference evidence="3" key="1">
    <citation type="submission" date="2020-11" db="EMBL/GenBank/DDBJ databases">
        <authorList>
            <person name="Tran Van P."/>
        </authorList>
    </citation>
    <scope>NUCLEOTIDE SEQUENCE</scope>
</reference>
<protein>
    <recommendedName>
        <fullName evidence="1">Microtubule-associated protein</fullName>
    </recommendedName>
</protein>
<evidence type="ECO:0000256" key="2">
    <source>
        <dbReference type="SAM" id="MobiDB-lite"/>
    </source>
</evidence>
<accession>A0A7R9JET2</accession>
<organism evidence="3">
    <name type="scientific">Timema californicum</name>
    <name type="common">California timema</name>
    <name type="synonym">Walking stick</name>
    <dbReference type="NCBI Taxonomy" id="61474"/>
    <lineage>
        <taxon>Eukaryota</taxon>
        <taxon>Metazoa</taxon>
        <taxon>Ecdysozoa</taxon>
        <taxon>Arthropoda</taxon>
        <taxon>Hexapoda</taxon>
        <taxon>Insecta</taxon>
        <taxon>Pterygota</taxon>
        <taxon>Neoptera</taxon>
        <taxon>Polyneoptera</taxon>
        <taxon>Phasmatodea</taxon>
        <taxon>Timematodea</taxon>
        <taxon>Timematoidea</taxon>
        <taxon>Timematidae</taxon>
        <taxon>Timema</taxon>
    </lineage>
</organism>
<comment type="subcellular location">
    <subcellularLocation>
        <location evidence="1">Cytoplasm</location>
        <location evidence="1">Cytoskeleton</location>
    </subcellularLocation>
</comment>
<keyword evidence="1" id="KW-0963">Cytoplasm</keyword>
<dbReference type="Pfam" id="PF00418">
    <property type="entry name" value="Tubulin-binding"/>
    <property type="match status" value="1"/>
</dbReference>
<feature type="region of interest" description="Disordered" evidence="2">
    <location>
        <begin position="103"/>
        <end position="135"/>
    </location>
</feature>
<dbReference type="PROSITE" id="PS00229">
    <property type="entry name" value="TAU_MAP_1"/>
    <property type="match status" value="1"/>
</dbReference>
<keyword evidence="1" id="KW-0493">Microtubule</keyword>
<dbReference type="GO" id="GO:0005874">
    <property type="term" value="C:microtubule"/>
    <property type="evidence" value="ECO:0007669"/>
    <property type="project" value="UniProtKB-KW"/>
</dbReference>
<name>A0A7R9JET2_TIMCA</name>
<gene>
    <name evidence="3" type="ORF">TCMB3V08_LOCUS10541</name>
</gene>
<dbReference type="PROSITE" id="PS51491">
    <property type="entry name" value="TAU_MAP_2"/>
    <property type="match status" value="1"/>
</dbReference>
<sequence length="135" mass="14615">MKMSQRSGVVSTRKEGLFILRALMDVFLLFPRPSIPVKNEMLSLGSVSSPKDAPTIATVAIIESQKLEIKAESKVGSLSNVKHKPGGGEKKIFDDKTYLKQISSGSSGIQTPEPISPSHSHHSSQLIAEESQQQS</sequence>
<dbReference type="InterPro" id="IPR001084">
    <property type="entry name" value="MAP_tubulin-bd_rpt"/>
</dbReference>